<proteinExistence type="predicted"/>
<feature type="domain" description="Ig-like" evidence="4">
    <location>
        <begin position="1"/>
        <end position="83"/>
    </location>
</feature>
<dbReference type="VEuPathDB" id="VectorBase:LDEU012646"/>
<dbReference type="SUPFAM" id="SSF48726">
    <property type="entry name" value="Immunoglobulin"/>
    <property type="match status" value="2"/>
</dbReference>
<keyword evidence="1" id="KW-0732">Signal</keyword>
<dbReference type="GO" id="GO:0005886">
    <property type="term" value="C:plasma membrane"/>
    <property type="evidence" value="ECO:0007669"/>
    <property type="project" value="TreeGrafter"/>
</dbReference>
<dbReference type="SMART" id="SM00409">
    <property type="entry name" value="IG"/>
    <property type="match status" value="1"/>
</dbReference>
<dbReference type="InterPro" id="IPR013783">
    <property type="entry name" value="Ig-like_fold"/>
</dbReference>
<evidence type="ECO:0000313" key="6">
    <source>
        <dbReference type="Proteomes" id="UP000288716"/>
    </source>
</evidence>
<dbReference type="Proteomes" id="UP000288716">
    <property type="component" value="Unassembled WGS sequence"/>
</dbReference>
<dbReference type="GO" id="GO:0007156">
    <property type="term" value="P:homophilic cell adhesion via plasma membrane adhesion molecules"/>
    <property type="evidence" value="ECO:0007669"/>
    <property type="project" value="TreeGrafter"/>
</dbReference>
<dbReference type="InterPro" id="IPR003599">
    <property type="entry name" value="Ig_sub"/>
</dbReference>
<dbReference type="PROSITE" id="PS50835">
    <property type="entry name" value="IG_LIKE"/>
    <property type="match status" value="2"/>
</dbReference>
<sequence>PASIVVKPANRNIHVSERETVELECKPKGFPTPSIRWIGPNRNPLSNHSMLTINNISPFQSGFYTCIAENEVGNPKFEQYNIQVHHIPTLTVKENEIYTGTELKVTMTCYILSNPKPKVHWMKIKSNANEANTIFDISPSIININDTFFQSALEITISAHSDLGTYECRANNGIGENGAKV</sequence>
<feature type="domain" description="Ig-like" evidence="4">
    <location>
        <begin position="88"/>
        <end position="181"/>
    </location>
</feature>
<dbReference type="Gene3D" id="2.60.40.10">
    <property type="entry name" value="Immunoglobulins"/>
    <property type="match status" value="2"/>
</dbReference>
<keyword evidence="3" id="KW-0393">Immunoglobulin domain</keyword>
<dbReference type="GO" id="GO:0030424">
    <property type="term" value="C:axon"/>
    <property type="evidence" value="ECO:0007669"/>
    <property type="project" value="TreeGrafter"/>
</dbReference>
<name>A0A443RW29_9ACAR</name>
<gene>
    <name evidence="5" type="ORF">B4U80_12304</name>
</gene>
<accession>A0A443RW29</accession>
<dbReference type="CDD" id="cd00096">
    <property type="entry name" value="Ig"/>
    <property type="match status" value="1"/>
</dbReference>
<comment type="caution">
    <text evidence="5">The sequence shown here is derived from an EMBL/GenBank/DDBJ whole genome shotgun (WGS) entry which is preliminary data.</text>
</comment>
<feature type="non-terminal residue" evidence="5">
    <location>
        <position position="1"/>
    </location>
</feature>
<dbReference type="InterPro" id="IPR007110">
    <property type="entry name" value="Ig-like_dom"/>
</dbReference>
<reference evidence="5 6" key="1">
    <citation type="journal article" date="2018" name="Gigascience">
        <title>Genomes of trombidid mites reveal novel predicted allergens and laterally-transferred genes associated with secondary metabolism.</title>
        <authorList>
            <person name="Dong X."/>
            <person name="Chaisiri K."/>
            <person name="Xia D."/>
            <person name="Armstrong S.D."/>
            <person name="Fang Y."/>
            <person name="Donnelly M.J."/>
            <person name="Kadowaki T."/>
            <person name="McGarry J.W."/>
            <person name="Darby A.C."/>
            <person name="Makepeace B.L."/>
        </authorList>
    </citation>
    <scope>NUCLEOTIDE SEQUENCE [LARGE SCALE GENOMIC DNA]</scope>
    <source>
        <strain evidence="5">UoL-UT</strain>
    </source>
</reference>
<dbReference type="InterPro" id="IPR036179">
    <property type="entry name" value="Ig-like_dom_sf"/>
</dbReference>
<keyword evidence="6" id="KW-1185">Reference proteome</keyword>
<dbReference type="SMART" id="SM00408">
    <property type="entry name" value="IGc2"/>
    <property type="match status" value="2"/>
</dbReference>
<keyword evidence="2" id="KW-1015">Disulfide bond</keyword>
<protein>
    <submittedName>
        <fullName evidence="5">Lachesin-like protein</fullName>
    </submittedName>
</protein>
<evidence type="ECO:0000313" key="5">
    <source>
        <dbReference type="EMBL" id="RWS19394.1"/>
    </source>
</evidence>
<dbReference type="InterPro" id="IPR050958">
    <property type="entry name" value="Cell_Adh-Cytoskel_Orgn"/>
</dbReference>
<dbReference type="GO" id="GO:0008046">
    <property type="term" value="F:axon guidance receptor activity"/>
    <property type="evidence" value="ECO:0007669"/>
    <property type="project" value="TreeGrafter"/>
</dbReference>
<evidence type="ECO:0000256" key="1">
    <source>
        <dbReference type="ARBA" id="ARBA00022729"/>
    </source>
</evidence>
<evidence type="ECO:0000259" key="4">
    <source>
        <dbReference type="PROSITE" id="PS50835"/>
    </source>
</evidence>
<organism evidence="5 6">
    <name type="scientific">Leptotrombidium deliense</name>
    <dbReference type="NCBI Taxonomy" id="299467"/>
    <lineage>
        <taxon>Eukaryota</taxon>
        <taxon>Metazoa</taxon>
        <taxon>Ecdysozoa</taxon>
        <taxon>Arthropoda</taxon>
        <taxon>Chelicerata</taxon>
        <taxon>Arachnida</taxon>
        <taxon>Acari</taxon>
        <taxon>Acariformes</taxon>
        <taxon>Trombidiformes</taxon>
        <taxon>Prostigmata</taxon>
        <taxon>Anystina</taxon>
        <taxon>Parasitengona</taxon>
        <taxon>Trombiculoidea</taxon>
        <taxon>Trombiculidae</taxon>
        <taxon>Leptotrombidium</taxon>
    </lineage>
</organism>
<dbReference type="EMBL" id="NCKV01026711">
    <property type="protein sequence ID" value="RWS19394.1"/>
    <property type="molecule type" value="Genomic_DNA"/>
</dbReference>
<evidence type="ECO:0000256" key="2">
    <source>
        <dbReference type="ARBA" id="ARBA00023157"/>
    </source>
</evidence>
<dbReference type="PANTHER" id="PTHR45080">
    <property type="entry name" value="CONTACTIN 5"/>
    <property type="match status" value="1"/>
</dbReference>
<dbReference type="AlphaFoldDB" id="A0A443RW29"/>
<dbReference type="STRING" id="299467.A0A443RW29"/>
<dbReference type="Pfam" id="PF13927">
    <property type="entry name" value="Ig_3"/>
    <property type="match status" value="2"/>
</dbReference>
<dbReference type="InterPro" id="IPR003598">
    <property type="entry name" value="Ig_sub2"/>
</dbReference>
<dbReference type="PANTHER" id="PTHR45080:SF8">
    <property type="entry name" value="IG-LIKE DOMAIN-CONTAINING PROTEIN"/>
    <property type="match status" value="1"/>
</dbReference>
<evidence type="ECO:0000256" key="3">
    <source>
        <dbReference type="ARBA" id="ARBA00023319"/>
    </source>
</evidence>
<dbReference type="GO" id="GO:0043025">
    <property type="term" value="C:neuronal cell body"/>
    <property type="evidence" value="ECO:0007669"/>
    <property type="project" value="TreeGrafter"/>
</dbReference>
<dbReference type="GO" id="GO:0050808">
    <property type="term" value="P:synapse organization"/>
    <property type="evidence" value="ECO:0007669"/>
    <property type="project" value="TreeGrafter"/>
</dbReference>
<dbReference type="OrthoDB" id="6513245at2759"/>